<dbReference type="InterPro" id="IPR014729">
    <property type="entry name" value="Rossmann-like_a/b/a_fold"/>
</dbReference>
<dbReference type="NCBIfam" id="TIGR00125">
    <property type="entry name" value="cyt_tran_rel"/>
    <property type="match status" value="1"/>
</dbReference>
<dbReference type="InterPro" id="IPR004821">
    <property type="entry name" value="Cyt_trans-like"/>
</dbReference>
<protein>
    <recommendedName>
        <fullName evidence="3">DAC domain-containing protein</fullName>
    </recommendedName>
</protein>
<reference evidence="4 5" key="1">
    <citation type="journal article" date="2016" name="Nat. Commun.">
        <title>Thousands of microbial genomes shed light on interconnected biogeochemical processes in an aquifer system.</title>
        <authorList>
            <person name="Anantharaman K."/>
            <person name="Brown C.T."/>
            <person name="Hug L.A."/>
            <person name="Sharon I."/>
            <person name="Castelle C.J."/>
            <person name="Probst A.J."/>
            <person name="Thomas B.C."/>
            <person name="Singh A."/>
            <person name="Wilkins M.J."/>
            <person name="Karaoz U."/>
            <person name="Brodie E.L."/>
            <person name="Williams K.H."/>
            <person name="Hubbard S.S."/>
            <person name="Banfield J.F."/>
        </authorList>
    </citation>
    <scope>NUCLEOTIDE SEQUENCE [LARGE SCALE GENOMIC DNA]</scope>
</reference>
<gene>
    <name evidence="4" type="ORF">A2817_03175</name>
</gene>
<dbReference type="InterPro" id="IPR036888">
    <property type="entry name" value="DNA_integrity_DisA_N_sf"/>
</dbReference>
<dbReference type="GO" id="GO:0016779">
    <property type="term" value="F:nucleotidyltransferase activity"/>
    <property type="evidence" value="ECO:0007669"/>
    <property type="project" value="UniProtKB-KW"/>
</dbReference>
<dbReference type="PANTHER" id="PTHR43793">
    <property type="entry name" value="FAD SYNTHASE"/>
    <property type="match status" value="1"/>
</dbReference>
<dbReference type="Pfam" id="PF01467">
    <property type="entry name" value="CTP_transf_like"/>
    <property type="match status" value="1"/>
</dbReference>
<evidence type="ECO:0000256" key="2">
    <source>
        <dbReference type="ARBA" id="ARBA00022695"/>
    </source>
</evidence>
<evidence type="ECO:0000313" key="5">
    <source>
        <dbReference type="Proteomes" id="UP000177594"/>
    </source>
</evidence>
<evidence type="ECO:0000256" key="1">
    <source>
        <dbReference type="ARBA" id="ARBA00022679"/>
    </source>
</evidence>
<dbReference type="SUPFAM" id="SSF143597">
    <property type="entry name" value="YojJ-like"/>
    <property type="match status" value="1"/>
</dbReference>
<dbReference type="Gene3D" id="3.40.1700.10">
    <property type="entry name" value="DNA integrity scanning protein, DisA, N-terminal domain"/>
    <property type="match status" value="1"/>
</dbReference>
<organism evidence="4 5">
    <name type="scientific">Candidatus Yanofskybacteria bacterium RIFCSPHIGHO2_01_FULL_39_8b</name>
    <dbReference type="NCBI Taxonomy" id="1802659"/>
    <lineage>
        <taxon>Bacteria</taxon>
        <taxon>Candidatus Yanofskyibacteriota</taxon>
    </lineage>
</organism>
<dbReference type="EMBL" id="MGIZ01000008">
    <property type="protein sequence ID" value="OGM99856.1"/>
    <property type="molecule type" value="Genomic_DNA"/>
</dbReference>
<dbReference type="SUPFAM" id="SSF52374">
    <property type="entry name" value="Nucleotidylyl transferase"/>
    <property type="match status" value="1"/>
</dbReference>
<dbReference type="AlphaFoldDB" id="A0A1F8EG85"/>
<evidence type="ECO:0000313" key="4">
    <source>
        <dbReference type="EMBL" id="OGM99856.1"/>
    </source>
</evidence>
<feature type="domain" description="DAC" evidence="3">
    <location>
        <begin position="163"/>
        <end position="340"/>
    </location>
</feature>
<evidence type="ECO:0000259" key="3">
    <source>
        <dbReference type="PROSITE" id="PS51794"/>
    </source>
</evidence>
<dbReference type="Proteomes" id="UP000177594">
    <property type="component" value="Unassembled WGS sequence"/>
</dbReference>
<dbReference type="PANTHER" id="PTHR43793:SF1">
    <property type="entry name" value="FAD SYNTHASE"/>
    <property type="match status" value="1"/>
</dbReference>
<comment type="caution">
    <text evidence="4">The sequence shown here is derived from an EMBL/GenBank/DDBJ whole genome shotgun (WGS) entry which is preliminary data.</text>
</comment>
<dbReference type="PROSITE" id="PS51794">
    <property type="entry name" value="DAC"/>
    <property type="match status" value="1"/>
</dbReference>
<proteinExistence type="predicted"/>
<keyword evidence="1" id="KW-0808">Transferase</keyword>
<dbReference type="InterPro" id="IPR003390">
    <property type="entry name" value="DNA_integrity_scan_DisA_N"/>
</dbReference>
<name>A0A1F8EG85_9BACT</name>
<accession>A0A1F8EG85</accession>
<keyword evidence="2" id="KW-0548">Nucleotidyltransferase</keyword>
<sequence>MLRNKKKKIVVAVSGGMDPIHMGHIRMIREARKLGDELVVILNNDNWLKKKKAHIFMNQNERKEIIESIKGVDKVILTKHLPNPKDMSVCRELRELKPDIFANGGDRKGKNIVMPEVDVCREIGCKDVYSVGRGGKVQSSSWLLARYVNRLNPARKLDVQKILSELKIVFGKSKIKFPDKLRLKTAEIILKLMNRKRGFGLFVILGWREKWRNYTDLPDAGQDIYVKHHQNILKHYESHKYDIETTVNFDGAILIDENGDIVRSGIIIEGLRPHIIADKIYPGHFKDLSDQFGFGEKVHSRHLSAITASYIFKGTTIFTVSEENDSFHVFEGGKIIYRLK</sequence>
<dbReference type="InterPro" id="IPR050385">
    <property type="entry name" value="Archaeal_FAD_synthase"/>
</dbReference>
<dbReference type="Gene3D" id="3.40.50.620">
    <property type="entry name" value="HUPs"/>
    <property type="match status" value="1"/>
</dbReference>